<dbReference type="PANTHER" id="PTHR37817">
    <property type="entry name" value="N-ACETYLTRANSFERASE EIS"/>
    <property type="match status" value="1"/>
</dbReference>
<dbReference type="EMBL" id="UINC01145717">
    <property type="protein sequence ID" value="SVD36015.1"/>
    <property type="molecule type" value="Genomic_DNA"/>
</dbReference>
<protein>
    <recommendedName>
        <fullName evidence="1">N-acetyltransferase domain-containing protein</fullName>
    </recommendedName>
</protein>
<dbReference type="AlphaFoldDB" id="A0A382UQC2"/>
<dbReference type="Pfam" id="PF13527">
    <property type="entry name" value="Acetyltransf_9"/>
    <property type="match status" value="1"/>
</dbReference>
<dbReference type="SUPFAM" id="SSF55729">
    <property type="entry name" value="Acyl-CoA N-acyltransferases (Nat)"/>
    <property type="match status" value="1"/>
</dbReference>
<name>A0A382UQC2_9ZZZZ</name>
<organism evidence="2">
    <name type="scientific">marine metagenome</name>
    <dbReference type="NCBI Taxonomy" id="408172"/>
    <lineage>
        <taxon>unclassified sequences</taxon>
        <taxon>metagenomes</taxon>
        <taxon>ecological metagenomes</taxon>
    </lineage>
</organism>
<dbReference type="InterPro" id="IPR016181">
    <property type="entry name" value="Acyl_CoA_acyltransferase"/>
</dbReference>
<feature type="non-terminal residue" evidence="2">
    <location>
        <position position="1"/>
    </location>
</feature>
<reference evidence="2" key="1">
    <citation type="submission" date="2018-05" db="EMBL/GenBank/DDBJ databases">
        <authorList>
            <person name="Lanie J.A."/>
            <person name="Ng W.-L."/>
            <person name="Kazmierczak K.M."/>
            <person name="Andrzejewski T.M."/>
            <person name="Davidsen T.M."/>
            <person name="Wayne K.J."/>
            <person name="Tettelin H."/>
            <person name="Glass J.I."/>
            <person name="Rusch D."/>
            <person name="Podicherti R."/>
            <person name="Tsui H.-C.T."/>
            <person name="Winkler M.E."/>
        </authorList>
    </citation>
    <scope>NUCLEOTIDE SEQUENCE</scope>
</reference>
<dbReference type="Gene3D" id="3.40.630.30">
    <property type="match status" value="1"/>
</dbReference>
<dbReference type="PANTHER" id="PTHR37817:SF1">
    <property type="entry name" value="N-ACETYLTRANSFERASE EIS"/>
    <property type="match status" value="1"/>
</dbReference>
<evidence type="ECO:0000313" key="2">
    <source>
        <dbReference type="EMBL" id="SVD36015.1"/>
    </source>
</evidence>
<sequence length="291" mass="33246">EWEGREIAMIDGIVRLSGEDFEAAMDFLNSVFGEHAPHDFEGLLPSIYRRTDEHMACNYAVRRDGAIKAVVGMFPINWQVAEVTLRVAGIGGVSTHPECRGQGLMQRLIKHCVTAMTQQGYHLSWLGGQRQRYLYFGYEKCGTSLYFTMNRSNIRHGFDDEPGVRFLRIGEEEEAWTKSTSAERGGLLRRAKELHDDQAMHCERPLKDFHRFCASWRHQLWAAENEAGEMVGYLVADKEGTFVPELMARSPDEALRMVRAWITERGKEGVSLDMSPVHNVSRDLARYCEQI</sequence>
<feature type="non-terminal residue" evidence="2">
    <location>
        <position position="291"/>
    </location>
</feature>
<dbReference type="CDD" id="cd04301">
    <property type="entry name" value="NAT_SF"/>
    <property type="match status" value="1"/>
</dbReference>
<feature type="domain" description="N-acetyltransferase" evidence="1">
    <location>
        <begin position="11"/>
        <end position="183"/>
    </location>
</feature>
<gene>
    <name evidence="2" type="ORF">METZ01_LOCUS388869</name>
</gene>
<accession>A0A382UQC2</accession>
<dbReference type="InterPro" id="IPR000182">
    <property type="entry name" value="GNAT_dom"/>
</dbReference>
<dbReference type="GO" id="GO:0034069">
    <property type="term" value="F:aminoglycoside N-acetyltransferase activity"/>
    <property type="evidence" value="ECO:0007669"/>
    <property type="project" value="TreeGrafter"/>
</dbReference>
<dbReference type="InterPro" id="IPR051554">
    <property type="entry name" value="Acetyltransferase_Eis"/>
</dbReference>
<dbReference type="PROSITE" id="PS51186">
    <property type="entry name" value="GNAT"/>
    <property type="match status" value="1"/>
</dbReference>
<proteinExistence type="predicted"/>
<evidence type="ECO:0000259" key="1">
    <source>
        <dbReference type="PROSITE" id="PS51186"/>
    </source>
</evidence>
<dbReference type="GO" id="GO:0030649">
    <property type="term" value="P:aminoglycoside antibiotic catabolic process"/>
    <property type="evidence" value="ECO:0007669"/>
    <property type="project" value="TreeGrafter"/>
</dbReference>